<dbReference type="EMBL" id="JBHMCF010000042">
    <property type="protein sequence ID" value="MFB9475544.1"/>
    <property type="molecule type" value="Genomic_DNA"/>
</dbReference>
<organism evidence="1 2">
    <name type="scientific">Nonomuraea salmonea</name>
    <dbReference type="NCBI Taxonomy" id="46181"/>
    <lineage>
        <taxon>Bacteria</taxon>
        <taxon>Bacillati</taxon>
        <taxon>Actinomycetota</taxon>
        <taxon>Actinomycetes</taxon>
        <taxon>Streptosporangiales</taxon>
        <taxon>Streptosporangiaceae</taxon>
        <taxon>Nonomuraea</taxon>
    </lineage>
</organism>
<evidence type="ECO:0000313" key="2">
    <source>
        <dbReference type="Proteomes" id="UP001589568"/>
    </source>
</evidence>
<reference evidence="1 2" key="1">
    <citation type="submission" date="2024-09" db="EMBL/GenBank/DDBJ databases">
        <authorList>
            <person name="Sun Q."/>
            <person name="Mori K."/>
        </authorList>
    </citation>
    <scope>NUCLEOTIDE SEQUENCE [LARGE SCALE GENOMIC DNA]</scope>
    <source>
        <strain evidence="1 2">JCM 3324</strain>
    </source>
</reference>
<dbReference type="Proteomes" id="UP001589568">
    <property type="component" value="Unassembled WGS sequence"/>
</dbReference>
<evidence type="ECO:0000313" key="1">
    <source>
        <dbReference type="EMBL" id="MFB9475544.1"/>
    </source>
</evidence>
<sequence length="47" mass="4706">MASTPARDLPLLDGELTDLLTGLVCKGTDAGPVGRGAGLSAVPQRSQ</sequence>
<proteinExistence type="predicted"/>
<name>A0ABV5NZ04_9ACTN</name>
<dbReference type="RefSeq" id="WP_345399434.1">
    <property type="nucleotide sequence ID" value="NZ_BAAAXS010000001.1"/>
</dbReference>
<comment type="caution">
    <text evidence="1">The sequence shown here is derived from an EMBL/GenBank/DDBJ whole genome shotgun (WGS) entry which is preliminary data.</text>
</comment>
<accession>A0ABV5NZ04</accession>
<protein>
    <submittedName>
        <fullName evidence="1">Uncharacterized protein</fullName>
    </submittedName>
</protein>
<keyword evidence="2" id="KW-1185">Reference proteome</keyword>
<gene>
    <name evidence="1" type="ORF">ACFFR3_39150</name>
</gene>